<organism evidence="2 3">
    <name type="scientific">Olpidium bornovanus</name>
    <dbReference type="NCBI Taxonomy" id="278681"/>
    <lineage>
        <taxon>Eukaryota</taxon>
        <taxon>Fungi</taxon>
        <taxon>Fungi incertae sedis</taxon>
        <taxon>Olpidiomycota</taxon>
        <taxon>Olpidiomycotina</taxon>
        <taxon>Olpidiomycetes</taxon>
        <taxon>Olpidiales</taxon>
        <taxon>Olpidiaceae</taxon>
        <taxon>Olpidium</taxon>
    </lineage>
</organism>
<evidence type="ECO:0000313" key="3">
    <source>
        <dbReference type="Proteomes" id="UP000673691"/>
    </source>
</evidence>
<feature type="compositionally biased region" description="Basic and acidic residues" evidence="1">
    <location>
        <begin position="115"/>
        <end position="124"/>
    </location>
</feature>
<evidence type="ECO:0000313" key="2">
    <source>
        <dbReference type="EMBL" id="KAG5461506.1"/>
    </source>
</evidence>
<feature type="compositionally biased region" description="Low complexity" evidence="1">
    <location>
        <begin position="98"/>
        <end position="108"/>
    </location>
</feature>
<dbReference type="EMBL" id="JAEFCI010003544">
    <property type="protein sequence ID" value="KAG5461506.1"/>
    <property type="molecule type" value="Genomic_DNA"/>
</dbReference>
<feature type="region of interest" description="Disordered" evidence="1">
    <location>
        <begin position="432"/>
        <end position="469"/>
    </location>
</feature>
<feature type="compositionally biased region" description="Polar residues" evidence="1">
    <location>
        <begin position="681"/>
        <end position="696"/>
    </location>
</feature>
<keyword evidence="3" id="KW-1185">Reference proteome</keyword>
<feature type="compositionally biased region" description="Low complexity" evidence="1">
    <location>
        <begin position="756"/>
        <end position="773"/>
    </location>
</feature>
<gene>
    <name evidence="2" type="ORF">BJ554DRAFT_6285</name>
</gene>
<comment type="caution">
    <text evidence="2">The sequence shown here is derived from an EMBL/GenBank/DDBJ whole genome shotgun (WGS) entry which is preliminary data.</text>
</comment>
<feature type="region of interest" description="Disordered" evidence="1">
    <location>
        <begin position="580"/>
        <end position="606"/>
    </location>
</feature>
<name>A0A8H7ZY67_9FUNG</name>
<accession>A0A8H7ZY67</accession>
<protein>
    <submittedName>
        <fullName evidence="2">Uncharacterized protein</fullName>
    </submittedName>
</protein>
<feature type="compositionally biased region" description="Basic and acidic residues" evidence="1">
    <location>
        <begin position="813"/>
        <end position="827"/>
    </location>
</feature>
<feature type="region of interest" description="Disordered" evidence="1">
    <location>
        <begin position="655"/>
        <end position="846"/>
    </location>
</feature>
<dbReference type="Proteomes" id="UP000673691">
    <property type="component" value="Unassembled WGS sequence"/>
</dbReference>
<feature type="region of interest" description="Disordered" evidence="1">
    <location>
        <begin position="93"/>
        <end position="145"/>
    </location>
</feature>
<sequence length="846" mass="88040">MSLLDVTASAPAERTPGVAFVDTGPAALPRSSDEFNLAKAAAALESAPRSGAAAAAAAAADVADVTGRYFSAGLPGPVVPPKLLENIRAIRKKTPDHQQQQQQQQQLQGGDGDAPENHGKDATRLPRSGRRPPVDAEAQQKSMDSAQPLLLSAKPPARAKVNAGIAAPAAAHTPRDPTWLRRTMGAPEKLKNLSKELDILESALEAAQVNLGPDQNDAPARSAGGSVKTASKWNELKVNLKRATKVNATERVKEMANAAAAAAALRQALATGSERVLPEEVKVIARAASQAAALRKKVLKDTVPEYSFAKSPQQQLVNFWLTCFPRNPRAYGKEAPAFLRKILWRPSGRTLSDNERSAVDQIVSASRAASPASARTSASDTAGSPRPVLPGIQKKSGGLVLVDDLVSPISTAPPETAAAPAAPLPVQLSVQKLPAQQHPSQQPPDQPLPAAAGGTGPASAASKSDSEKADAIVRDAMEKLRMLRDMKSDTSLGKEDNNLAGKVIPVREAFKMSPPTRRETTEKPDTEGDTIKGIPMQVDAVTLSAGVGPHQRLAEQMTTAARARQDAIRDRKIMLQALRDGQRVSQNGSLPEARTNAKAADASRDYPSSSAAAAVACGAGGRPAEKADFKFAPDRPAAAAVEGTSAKLGRALSRSVGNLAAPSSSSSSSISRKKGPRGSSTQLSKSGCISSSNLISKSGALRGSSSTLAKSGAFGSSAAVAKSRTSVTDLRSGASRSASNLPSAAAPRARPKRPRAANASGSGATGTSRSSVAPSAGEQERKAVEEGDDEAEEDANPEAASLGMHNRTWPSDDPDRRSADGETEKKPTVSRKVNLRQTAERLQDPS</sequence>
<dbReference type="AlphaFoldDB" id="A0A8H7ZY67"/>
<reference evidence="2 3" key="1">
    <citation type="journal article" name="Sci. Rep.">
        <title>Genome-scale phylogenetic analyses confirm Olpidium as the closest living zoosporic fungus to the non-flagellated, terrestrial fungi.</title>
        <authorList>
            <person name="Chang Y."/>
            <person name="Rochon D."/>
            <person name="Sekimoto S."/>
            <person name="Wang Y."/>
            <person name="Chovatia M."/>
            <person name="Sandor L."/>
            <person name="Salamov A."/>
            <person name="Grigoriev I.V."/>
            <person name="Stajich J.E."/>
            <person name="Spatafora J.W."/>
        </authorList>
    </citation>
    <scope>NUCLEOTIDE SEQUENCE [LARGE SCALE GENOMIC DNA]</scope>
    <source>
        <strain evidence="2">S191</strain>
    </source>
</reference>
<proteinExistence type="predicted"/>
<feature type="compositionally biased region" description="Low complexity" evidence="1">
    <location>
        <begin position="364"/>
        <end position="384"/>
    </location>
</feature>
<feature type="compositionally biased region" description="Low complexity" evidence="1">
    <location>
        <begin position="734"/>
        <end position="748"/>
    </location>
</feature>
<feature type="compositionally biased region" description="Low complexity" evidence="1">
    <location>
        <begin position="448"/>
        <end position="463"/>
    </location>
</feature>
<feature type="compositionally biased region" description="Acidic residues" evidence="1">
    <location>
        <begin position="786"/>
        <end position="796"/>
    </location>
</feature>
<evidence type="ECO:0000256" key="1">
    <source>
        <dbReference type="SAM" id="MobiDB-lite"/>
    </source>
</evidence>
<feature type="region of interest" description="Disordered" evidence="1">
    <location>
        <begin position="363"/>
        <end position="393"/>
    </location>
</feature>